<gene>
    <name evidence="1" type="ORF">C7K08_09865</name>
</gene>
<dbReference type="Pfam" id="PF09700">
    <property type="entry name" value="Cas_Cmr3"/>
    <property type="match status" value="1"/>
</dbReference>
<proteinExistence type="predicted"/>
<evidence type="ECO:0008006" key="3">
    <source>
        <dbReference type="Google" id="ProtNLM"/>
    </source>
</evidence>
<organism evidence="1 2">
    <name type="scientific">Synechococcus lacustris str. Tous</name>
    <dbReference type="NCBI Taxonomy" id="1910958"/>
    <lineage>
        <taxon>Bacteria</taxon>
        <taxon>Bacillati</taxon>
        <taxon>Cyanobacteriota</taxon>
        <taxon>Cyanophyceae</taxon>
        <taxon>Synechococcales</taxon>
        <taxon>Synechococcaceae</taxon>
        <taxon>Synechococcus</taxon>
    </lineage>
</organism>
<evidence type="ECO:0000313" key="2">
    <source>
        <dbReference type="Proteomes" id="UP000240206"/>
    </source>
</evidence>
<sequence>MTIPFSYLITLEPLGLLYASSGRFLSAENLVGKAGEHFPPDSPAMSGLIASKLHRSELLNLFTAGPFWRNSKDLYLPAPLTLLQNKADENCLNRTICERLAWHAPGVNSDLGGWMPTSGREIPAKPIRGGWIALSQWMNQTTANAMVHVNPWKAVPHLHPRLCDNERVSAQENALFMELAVALEPGVSLAYISSHNIPEGRYRFGGEGHLVELRCEQIPEALLDLLKQPIKASFALITPGVWGGSRLSQREPFLPTVLALGAIDLELVLMVNHDYLVAVGQCQLAVAIKFQQHCRCRHGQTGLKVGSQEKGSALNNLVQA</sequence>
<name>A0A2P7ECW2_9SYNE</name>
<feature type="unsure residue" description="I or L" evidence="1">
    <location>
        <position position="92"/>
    </location>
</feature>
<dbReference type="EMBL" id="PXVC01000052">
    <property type="protein sequence ID" value="PSI01057.1"/>
    <property type="molecule type" value="Genomic_DNA"/>
</dbReference>
<protein>
    <recommendedName>
        <fullName evidence="3">CRISPR-associated protein Cmr3</fullName>
    </recommendedName>
</protein>
<dbReference type="Proteomes" id="UP000240206">
    <property type="component" value="Unassembled WGS sequence"/>
</dbReference>
<dbReference type="AlphaFoldDB" id="A0A2P7ECW2"/>
<accession>A0A2P7ECW2</accession>
<comment type="caution">
    <text evidence="1">The sequence shown here is derived from an EMBL/GenBank/DDBJ whole genome shotgun (WGS) entry which is preliminary data.</text>
</comment>
<keyword evidence="2" id="KW-1185">Reference proteome</keyword>
<reference evidence="2" key="1">
    <citation type="submission" date="2018-03" db="EMBL/GenBank/DDBJ databases">
        <title>Ecological and genomic features of two cosmopolitan and abundant freshwater picocyanobacteria.</title>
        <authorList>
            <person name="Cabello-Yeves P.J."/>
            <person name="Picazo A."/>
            <person name="Camacho A."/>
            <person name="Callieri C."/>
            <person name="Rosselli R."/>
            <person name="Roda-Garcia J."/>
            <person name="Coutinho F.H."/>
            <person name="Rodriguez-Valera F."/>
        </authorList>
    </citation>
    <scope>NUCLEOTIDE SEQUENCE [LARGE SCALE GENOMIC DNA]</scope>
    <source>
        <strain evidence="2">Tous</strain>
    </source>
</reference>
<evidence type="ECO:0000313" key="1">
    <source>
        <dbReference type="EMBL" id="PSI01057.1"/>
    </source>
</evidence>
<dbReference type="InterPro" id="IPR019117">
    <property type="entry name" value="CRISPR-assoc_protein_Cmr3"/>
</dbReference>